<feature type="transmembrane region" description="Helical" evidence="12">
    <location>
        <begin position="169"/>
        <end position="192"/>
    </location>
</feature>
<keyword evidence="12" id="KW-1133">Transmembrane helix</keyword>
<accession>A0A1T2XM10</accession>
<keyword evidence="5" id="KW-0597">Phosphoprotein</keyword>
<keyword evidence="17" id="KW-1185">Reference proteome</keyword>
<dbReference type="InterPro" id="IPR000014">
    <property type="entry name" value="PAS"/>
</dbReference>
<feature type="domain" description="PAS" evidence="14">
    <location>
        <begin position="250"/>
        <end position="296"/>
    </location>
</feature>
<dbReference type="PANTHER" id="PTHR45453">
    <property type="entry name" value="PHOSPHATE REGULON SENSOR PROTEIN PHOR"/>
    <property type="match status" value="1"/>
</dbReference>
<dbReference type="GO" id="GO:0005886">
    <property type="term" value="C:plasma membrane"/>
    <property type="evidence" value="ECO:0007669"/>
    <property type="project" value="UniProtKB-SubCell"/>
</dbReference>
<dbReference type="Gene3D" id="1.10.287.130">
    <property type="match status" value="1"/>
</dbReference>
<keyword evidence="10" id="KW-0902">Two-component regulatory system</keyword>
<dbReference type="STRING" id="1324314.BVG16_00690"/>
<dbReference type="FunFam" id="3.30.565.10:FF:000006">
    <property type="entry name" value="Sensor histidine kinase WalK"/>
    <property type="match status" value="1"/>
</dbReference>
<dbReference type="PRINTS" id="PR00344">
    <property type="entry name" value="BCTRLSENSOR"/>
</dbReference>
<dbReference type="SMART" id="SM00304">
    <property type="entry name" value="HAMP"/>
    <property type="match status" value="1"/>
</dbReference>
<dbReference type="Gene3D" id="1.10.8.500">
    <property type="entry name" value="HAMP domain in histidine kinase"/>
    <property type="match status" value="1"/>
</dbReference>
<dbReference type="PANTHER" id="PTHR45453:SF1">
    <property type="entry name" value="PHOSPHATE REGULON SENSOR PROTEIN PHOR"/>
    <property type="match status" value="1"/>
</dbReference>
<keyword evidence="9" id="KW-0067">ATP-binding</keyword>
<comment type="catalytic activity">
    <reaction evidence="1">
        <text>ATP + protein L-histidine = ADP + protein N-phospho-L-histidine.</text>
        <dbReference type="EC" id="2.7.13.3"/>
    </reaction>
</comment>
<evidence type="ECO:0000256" key="11">
    <source>
        <dbReference type="ARBA" id="ARBA00023136"/>
    </source>
</evidence>
<evidence type="ECO:0000256" key="9">
    <source>
        <dbReference type="ARBA" id="ARBA00022840"/>
    </source>
</evidence>
<comment type="caution">
    <text evidence="16">The sequence shown here is derived from an EMBL/GenBank/DDBJ whole genome shotgun (WGS) entry which is preliminary data.</text>
</comment>
<dbReference type="SUPFAM" id="SSF55785">
    <property type="entry name" value="PYP-like sensor domain (PAS domain)"/>
    <property type="match status" value="1"/>
</dbReference>
<dbReference type="InterPro" id="IPR013767">
    <property type="entry name" value="PAS_fold"/>
</dbReference>
<dbReference type="InterPro" id="IPR035965">
    <property type="entry name" value="PAS-like_dom_sf"/>
</dbReference>
<dbReference type="InterPro" id="IPR050351">
    <property type="entry name" value="BphY/WalK/GraS-like"/>
</dbReference>
<gene>
    <name evidence="16" type="ORF">BVG16_00690</name>
</gene>
<feature type="domain" description="Histidine kinase" evidence="13">
    <location>
        <begin position="376"/>
        <end position="600"/>
    </location>
</feature>
<dbReference type="InterPro" id="IPR003660">
    <property type="entry name" value="HAMP_dom"/>
</dbReference>
<evidence type="ECO:0000256" key="8">
    <source>
        <dbReference type="ARBA" id="ARBA00022777"/>
    </source>
</evidence>
<evidence type="ECO:0000313" key="17">
    <source>
        <dbReference type="Proteomes" id="UP000190188"/>
    </source>
</evidence>
<evidence type="ECO:0000256" key="6">
    <source>
        <dbReference type="ARBA" id="ARBA00022679"/>
    </source>
</evidence>
<evidence type="ECO:0000256" key="1">
    <source>
        <dbReference type="ARBA" id="ARBA00000085"/>
    </source>
</evidence>
<dbReference type="InterPro" id="IPR036097">
    <property type="entry name" value="HisK_dim/P_sf"/>
</dbReference>
<evidence type="ECO:0000256" key="4">
    <source>
        <dbReference type="ARBA" id="ARBA00022475"/>
    </source>
</evidence>
<dbReference type="EC" id="2.7.13.3" evidence="3"/>
<keyword evidence="4" id="KW-1003">Cell membrane</keyword>
<dbReference type="GO" id="GO:0000155">
    <property type="term" value="F:phosphorelay sensor kinase activity"/>
    <property type="evidence" value="ECO:0007669"/>
    <property type="project" value="InterPro"/>
</dbReference>
<dbReference type="Proteomes" id="UP000190188">
    <property type="component" value="Unassembled WGS sequence"/>
</dbReference>
<evidence type="ECO:0000256" key="12">
    <source>
        <dbReference type="SAM" id="Phobius"/>
    </source>
</evidence>
<dbReference type="PROSITE" id="PS50885">
    <property type="entry name" value="HAMP"/>
    <property type="match status" value="1"/>
</dbReference>
<dbReference type="Pfam" id="PF00989">
    <property type="entry name" value="PAS"/>
    <property type="match status" value="1"/>
</dbReference>
<dbReference type="SUPFAM" id="SSF158472">
    <property type="entry name" value="HAMP domain-like"/>
    <property type="match status" value="1"/>
</dbReference>
<dbReference type="SUPFAM" id="SSF47384">
    <property type="entry name" value="Homodimeric domain of signal transducing histidine kinase"/>
    <property type="match status" value="1"/>
</dbReference>
<evidence type="ECO:0000256" key="7">
    <source>
        <dbReference type="ARBA" id="ARBA00022741"/>
    </source>
</evidence>
<dbReference type="InterPro" id="IPR036890">
    <property type="entry name" value="HATPase_C_sf"/>
</dbReference>
<dbReference type="SMART" id="SM00387">
    <property type="entry name" value="HATPase_c"/>
    <property type="match status" value="1"/>
</dbReference>
<protein>
    <recommendedName>
        <fullName evidence="3">histidine kinase</fullName>
        <ecNumber evidence="3">2.7.13.3</ecNumber>
    </recommendedName>
</protein>
<dbReference type="Pfam" id="PF02518">
    <property type="entry name" value="HATPase_c"/>
    <property type="match status" value="1"/>
</dbReference>
<reference evidence="16 17" key="1">
    <citation type="submission" date="2017-01" db="EMBL/GenBank/DDBJ databases">
        <title>Genome analysis of Paenibacillus selenitrireducens ES3-24.</title>
        <authorList>
            <person name="Xu D."/>
            <person name="Yao R."/>
            <person name="Zheng S."/>
        </authorList>
    </citation>
    <scope>NUCLEOTIDE SEQUENCE [LARGE SCALE GENOMIC DNA]</scope>
    <source>
        <strain evidence="16 17">ES3-24</strain>
    </source>
</reference>
<evidence type="ECO:0000256" key="10">
    <source>
        <dbReference type="ARBA" id="ARBA00023012"/>
    </source>
</evidence>
<dbReference type="FunFam" id="1.10.287.130:FF:000008">
    <property type="entry name" value="Two-component sensor histidine kinase"/>
    <property type="match status" value="1"/>
</dbReference>
<dbReference type="CDD" id="cd00082">
    <property type="entry name" value="HisKA"/>
    <property type="match status" value="1"/>
</dbReference>
<dbReference type="CDD" id="cd00130">
    <property type="entry name" value="PAS"/>
    <property type="match status" value="1"/>
</dbReference>
<feature type="domain" description="HAMP" evidence="15">
    <location>
        <begin position="193"/>
        <end position="245"/>
    </location>
</feature>
<evidence type="ECO:0000256" key="2">
    <source>
        <dbReference type="ARBA" id="ARBA00004651"/>
    </source>
</evidence>
<name>A0A1T2XM10_9BACL</name>
<keyword evidence="12" id="KW-0812">Transmembrane</keyword>
<dbReference type="SMART" id="SM00388">
    <property type="entry name" value="HisKA"/>
    <property type="match status" value="1"/>
</dbReference>
<dbReference type="CDD" id="cd06225">
    <property type="entry name" value="HAMP"/>
    <property type="match status" value="1"/>
</dbReference>
<dbReference type="InterPro" id="IPR005467">
    <property type="entry name" value="His_kinase_dom"/>
</dbReference>
<evidence type="ECO:0000259" key="14">
    <source>
        <dbReference type="PROSITE" id="PS50112"/>
    </source>
</evidence>
<dbReference type="CDD" id="cd16922">
    <property type="entry name" value="HATPase_EvgS-ArcB-TorS-like"/>
    <property type="match status" value="1"/>
</dbReference>
<dbReference type="OrthoDB" id="9813151at2"/>
<dbReference type="InterPro" id="IPR004358">
    <property type="entry name" value="Sig_transdc_His_kin-like_C"/>
</dbReference>
<dbReference type="GO" id="GO:0016036">
    <property type="term" value="P:cellular response to phosphate starvation"/>
    <property type="evidence" value="ECO:0007669"/>
    <property type="project" value="TreeGrafter"/>
</dbReference>
<dbReference type="EMBL" id="MSZX01000001">
    <property type="protein sequence ID" value="OPA80899.1"/>
    <property type="molecule type" value="Genomic_DNA"/>
</dbReference>
<dbReference type="GO" id="GO:0005524">
    <property type="term" value="F:ATP binding"/>
    <property type="evidence" value="ECO:0007669"/>
    <property type="project" value="UniProtKB-KW"/>
</dbReference>
<dbReference type="InterPro" id="IPR003661">
    <property type="entry name" value="HisK_dim/P_dom"/>
</dbReference>
<evidence type="ECO:0000256" key="3">
    <source>
        <dbReference type="ARBA" id="ARBA00012438"/>
    </source>
</evidence>
<dbReference type="PROSITE" id="PS50112">
    <property type="entry name" value="PAS"/>
    <property type="match status" value="1"/>
</dbReference>
<dbReference type="Gene3D" id="3.30.450.20">
    <property type="entry name" value="PAS domain"/>
    <property type="match status" value="2"/>
</dbReference>
<dbReference type="Pfam" id="PF00512">
    <property type="entry name" value="HisKA"/>
    <property type="match status" value="1"/>
</dbReference>
<evidence type="ECO:0000259" key="15">
    <source>
        <dbReference type="PROSITE" id="PS50885"/>
    </source>
</evidence>
<dbReference type="NCBIfam" id="NF046044">
    <property type="entry name" value="PnpS"/>
    <property type="match status" value="1"/>
</dbReference>
<dbReference type="InterPro" id="IPR031967">
    <property type="entry name" value="PhoR_single_Cache-like_dom"/>
</dbReference>
<proteinExistence type="predicted"/>
<evidence type="ECO:0000259" key="13">
    <source>
        <dbReference type="PROSITE" id="PS50109"/>
    </source>
</evidence>
<feature type="transmembrane region" description="Helical" evidence="12">
    <location>
        <begin position="6"/>
        <end position="28"/>
    </location>
</feature>
<keyword evidence="11 12" id="KW-0472">Membrane</keyword>
<keyword evidence="8 16" id="KW-0418">Kinase</keyword>
<dbReference type="SMART" id="SM00091">
    <property type="entry name" value="PAS"/>
    <property type="match status" value="1"/>
</dbReference>
<dbReference type="PROSITE" id="PS50109">
    <property type="entry name" value="HIS_KIN"/>
    <property type="match status" value="1"/>
</dbReference>
<dbReference type="NCBIfam" id="TIGR00229">
    <property type="entry name" value="sensory_box"/>
    <property type="match status" value="1"/>
</dbReference>
<dbReference type="GO" id="GO:0004721">
    <property type="term" value="F:phosphoprotein phosphatase activity"/>
    <property type="evidence" value="ECO:0007669"/>
    <property type="project" value="TreeGrafter"/>
</dbReference>
<dbReference type="AlphaFoldDB" id="A0A1T2XM10"/>
<evidence type="ECO:0000313" key="16">
    <source>
        <dbReference type="EMBL" id="OPA80899.1"/>
    </source>
</evidence>
<keyword evidence="7" id="KW-0547">Nucleotide-binding</keyword>
<sequence>MKKFKVRLTIIFIVLIGLSMTISGLYMAQMFQKTHITALEENMTREINIINDTLSWDQVGTREEDEMQFLSNEASLLSKSSGARVTFIRQDGKVLGDSDHTPNTMDNHLNRLEIVKAKEKGLGSEIRYSNTLHENMLYVAVPISNTPHFEGYIRLAMSISKVEHSIRSLWFVLTMGLLVLFVIAGIISYRIAHNLTRPLEKITRVANQISHMNYRSRVDIKNKDEIGQLGIAINTMADSLQVQMNQIHENENRLKNVLEHMINGIIMVDPSGRIVLVNKMAENILGIETKHLLSRQFSDVKQQYEMIKLIKEGLDKKELLRDEVTIYFPEERLLEVNVVPMFWEEEEEDFGGILVLMQDLSAIRRLERMRSEFVANVSHELKTPIAAVKGFAETLLSGAVSDPNTANSFLQIIYDESERLNRLIGDILELSKIESKRVPLQFSPVELHSFVGSTVDVLRTEAGKKQIDLQVSVPEQLYAEADEDRLRQIILNLVSNGINYTPDGGLVKVILEPMDMTDDGDYEKIRLIISDTGIGIPKADLPRIFERFYRVDKARSRSSGGTGLGLSIVKHLVDSHEGTIRVESEIGVGTRFIIEIPVVHEQ</sequence>
<keyword evidence="6" id="KW-0808">Transferase</keyword>
<evidence type="ECO:0000256" key="5">
    <source>
        <dbReference type="ARBA" id="ARBA00022553"/>
    </source>
</evidence>
<dbReference type="Pfam" id="PF16736">
    <property type="entry name" value="sCache_like"/>
    <property type="match status" value="1"/>
</dbReference>
<dbReference type="RefSeq" id="WP_078496623.1">
    <property type="nucleotide sequence ID" value="NZ_MSZX01000001.1"/>
</dbReference>
<dbReference type="InterPro" id="IPR003594">
    <property type="entry name" value="HATPase_dom"/>
</dbReference>
<dbReference type="Pfam" id="PF00672">
    <property type="entry name" value="HAMP"/>
    <property type="match status" value="1"/>
</dbReference>
<dbReference type="Gene3D" id="3.30.565.10">
    <property type="entry name" value="Histidine kinase-like ATPase, C-terminal domain"/>
    <property type="match status" value="1"/>
</dbReference>
<dbReference type="GO" id="GO:0006355">
    <property type="term" value="P:regulation of DNA-templated transcription"/>
    <property type="evidence" value="ECO:0007669"/>
    <property type="project" value="InterPro"/>
</dbReference>
<organism evidence="16 17">
    <name type="scientific">Paenibacillus selenitireducens</name>
    <dbReference type="NCBI Taxonomy" id="1324314"/>
    <lineage>
        <taxon>Bacteria</taxon>
        <taxon>Bacillati</taxon>
        <taxon>Bacillota</taxon>
        <taxon>Bacilli</taxon>
        <taxon>Bacillales</taxon>
        <taxon>Paenibacillaceae</taxon>
        <taxon>Paenibacillus</taxon>
    </lineage>
</organism>
<dbReference type="SUPFAM" id="SSF55874">
    <property type="entry name" value="ATPase domain of HSP90 chaperone/DNA topoisomerase II/histidine kinase"/>
    <property type="match status" value="1"/>
</dbReference>
<comment type="subcellular location">
    <subcellularLocation>
        <location evidence="2">Cell membrane</location>
        <topology evidence="2">Multi-pass membrane protein</topology>
    </subcellularLocation>
</comment>